<evidence type="ECO:0000313" key="20">
    <source>
        <dbReference type="EMBL" id="GAA4830947.1"/>
    </source>
</evidence>
<dbReference type="SMART" id="SM00490">
    <property type="entry name" value="HELICc"/>
    <property type="match status" value="1"/>
</dbReference>
<protein>
    <recommendedName>
        <fullName evidence="16">DNA helicase RecQ</fullName>
        <ecNumber evidence="16">5.6.2.4</ecNumber>
    </recommendedName>
</protein>
<evidence type="ECO:0000256" key="4">
    <source>
        <dbReference type="ARBA" id="ARBA00022723"/>
    </source>
</evidence>
<dbReference type="InterPro" id="IPR036390">
    <property type="entry name" value="WH_DNA-bd_sf"/>
</dbReference>
<evidence type="ECO:0000256" key="11">
    <source>
        <dbReference type="ARBA" id="ARBA00023125"/>
    </source>
</evidence>
<dbReference type="CDD" id="cd17920">
    <property type="entry name" value="DEXHc_RecQ"/>
    <property type="match status" value="1"/>
</dbReference>
<evidence type="ECO:0000259" key="18">
    <source>
        <dbReference type="PROSITE" id="PS51192"/>
    </source>
</evidence>
<dbReference type="Pfam" id="PF16124">
    <property type="entry name" value="RecQ_Zn_bind"/>
    <property type="match status" value="1"/>
</dbReference>
<evidence type="ECO:0000256" key="14">
    <source>
        <dbReference type="ARBA" id="ARBA00023235"/>
    </source>
</evidence>
<dbReference type="GO" id="GO:0004386">
    <property type="term" value="F:helicase activity"/>
    <property type="evidence" value="ECO:0007669"/>
    <property type="project" value="UniProtKB-KW"/>
</dbReference>
<dbReference type="PANTHER" id="PTHR13710:SF105">
    <property type="entry name" value="ATP-DEPENDENT DNA HELICASE Q1"/>
    <property type="match status" value="1"/>
</dbReference>
<name>A0ABP9D9Q9_9BACT</name>
<evidence type="ECO:0000256" key="7">
    <source>
        <dbReference type="ARBA" id="ARBA00022801"/>
    </source>
</evidence>
<evidence type="ECO:0000256" key="2">
    <source>
        <dbReference type="ARBA" id="ARBA00001947"/>
    </source>
</evidence>
<evidence type="ECO:0000256" key="16">
    <source>
        <dbReference type="NCBIfam" id="TIGR01389"/>
    </source>
</evidence>
<proteinExistence type="inferred from homology"/>
<keyword evidence="12" id="KW-0233">DNA recombination</keyword>
<evidence type="ECO:0000259" key="19">
    <source>
        <dbReference type="PROSITE" id="PS51194"/>
    </source>
</evidence>
<sequence>MLMLTIDRAKEALKKYFGYDRFRPMQEEIITNVLERKDTLVLMPTGGGKSVCYQIPAMVMPGVAIVVSPLIALMKDQVEGLVSNGIPAAFLNSSLSLDEQMMVEHQVRTEQIKLLYVSPEKLVSPQFMGFLRGLSISLFAIDEAHCISAWGHDFRPEYTQMALLKQTFPEVPVIALTATADKITRRDILSQLRLQQATQFVSSFDRPNLSLTVLPGQNRFKQILRFIESRQGQSGIIYCLSRKGTESLAKKLSAEGIIADYYHAGMSPTERDRVQESFIQDRIPIICATVAFGMGIDKSNVRWVMHYNMPKNIESYYQEIGRAGRDGVKADTVLFYSYADVMTLRDFLDDSGQKELQLNKLLRMQQYAEAKTCRRKMLLSYFGETLSENCGNCDVCANPPETFDGTLIAQKAMSAIARLADPKLNDLKKSISVATGMLIDILRGSSRVDLLQKGFDKIKTYGAGRDISYNDWQLYLQQMLHLGLVEIAYDQNNVVRLTEESWKILGNQSKVEFTKLSSIRETFQKATASPRKKSKKEELFDGLFELLRQTRAEIALQRNIPPYVVFSDATLEDMAKKRPVSIKDMMGISGVGEKKLKDFGNAFIGVIVKFIVQKAKQGYNIKGSTQLLTYELYQTGLSVKEIAQERKLNEKSIYTHLGALYEMGYNIDLFKYIEISDIELVKKAIIETGEREMVKPIFDYLEEKLDYYQISMAKAYINRHGIQ</sequence>
<keyword evidence="11" id="KW-0238">DNA-binding</keyword>
<dbReference type="SUPFAM" id="SSF52540">
    <property type="entry name" value="P-loop containing nucleoside triphosphate hydrolases"/>
    <property type="match status" value="1"/>
</dbReference>
<evidence type="ECO:0000256" key="1">
    <source>
        <dbReference type="ARBA" id="ARBA00001946"/>
    </source>
</evidence>
<dbReference type="InterPro" id="IPR001650">
    <property type="entry name" value="Helicase_C-like"/>
</dbReference>
<dbReference type="InterPro" id="IPR010997">
    <property type="entry name" value="HRDC-like_sf"/>
</dbReference>
<feature type="domain" description="HRDC" evidence="17">
    <location>
        <begin position="537"/>
        <end position="617"/>
    </location>
</feature>
<dbReference type="InterPro" id="IPR006293">
    <property type="entry name" value="DNA_helicase_ATP-dep_RecQ_bac"/>
</dbReference>
<keyword evidence="4" id="KW-0479">Metal-binding</keyword>
<keyword evidence="9" id="KW-0862">Zinc</keyword>
<dbReference type="CDD" id="cd18794">
    <property type="entry name" value="SF2_C_RecQ"/>
    <property type="match status" value="1"/>
</dbReference>
<keyword evidence="14" id="KW-0413">Isomerase</keyword>
<dbReference type="NCBIfam" id="TIGR00614">
    <property type="entry name" value="recQ_fam"/>
    <property type="match status" value="1"/>
</dbReference>
<dbReference type="PROSITE" id="PS51194">
    <property type="entry name" value="HELICASE_CTER"/>
    <property type="match status" value="1"/>
</dbReference>
<keyword evidence="7" id="KW-0378">Hydrolase</keyword>
<dbReference type="Pfam" id="PF14493">
    <property type="entry name" value="HTH_40"/>
    <property type="match status" value="1"/>
</dbReference>
<comment type="similarity">
    <text evidence="3">Belongs to the helicase family. RecQ subfamily.</text>
</comment>
<dbReference type="InterPro" id="IPR027417">
    <property type="entry name" value="P-loop_NTPase"/>
</dbReference>
<dbReference type="InterPro" id="IPR004589">
    <property type="entry name" value="DNA_helicase_ATP-dep_RecQ"/>
</dbReference>
<evidence type="ECO:0000256" key="6">
    <source>
        <dbReference type="ARBA" id="ARBA00022763"/>
    </source>
</evidence>
<dbReference type="Pfam" id="PF00270">
    <property type="entry name" value="DEAD"/>
    <property type="match status" value="1"/>
</dbReference>
<evidence type="ECO:0000256" key="3">
    <source>
        <dbReference type="ARBA" id="ARBA00005446"/>
    </source>
</evidence>
<comment type="cofactor">
    <cofactor evidence="1">
        <name>Mg(2+)</name>
        <dbReference type="ChEBI" id="CHEBI:18420"/>
    </cofactor>
</comment>
<dbReference type="Gene3D" id="1.10.10.10">
    <property type="entry name" value="Winged helix-like DNA-binding domain superfamily/Winged helix DNA-binding domain"/>
    <property type="match status" value="1"/>
</dbReference>
<keyword evidence="6" id="KW-0227">DNA damage</keyword>
<evidence type="ECO:0000256" key="9">
    <source>
        <dbReference type="ARBA" id="ARBA00022833"/>
    </source>
</evidence>
<accession>A0ABP9D9Q9</accession>
<dbReference type="Pfam" id="PF09382">
    <property type="entry name" value="RQC"/>
    <property type="match status" value="1"/>
</dbReference>
<comment type="cofactor">
    <cofactor evidence="2">
        <name>Zn(2+)</name>
        <dbReference type="ChEBI" id="CHEBI:29105"/>
    </cofactor>
</comment>
<dbReference type="InterPro" id="IPR036388">
    <property type="entry name" value="WH-like_DNA-bd_sf"/>
</dbReference>
<dbReference type="PANTHER" id="PTHR13710">
    <property type="entry name" value="DNA HELICASE RECQ FAMILY MEMBER"/>
    <property type="match status" value="1"/>
</dbReference>
<keyword evidence="10" id="KW-0067">ATP-binding</keyword>
<comment type="caution">
    <text evidence="20">The sequence shown here is derived from an EMBL/GenBank/DDBJ whole genome shotgun (WGS) entry which is preliminary data.</text>
</comment>
<dbReference type="InterPro" id="IPR018982">
    <property type="entry name" value="RQC_domain"/>
</dbReference>
<dbReference type="NCBIfam" id="TIGR01389">
    <property type="entry name" value="recQ"/>
    <property type="match status" value="1"/>
</dbReference>
<evidence type="ECO:0000256" key="15">
    <source>
        <dbReference type="ARBA" id="ARBA00034617"/>
    </source>
</evidence>
<dbReference type="Pfam" id="PF00570">
    <property type="entry name" value="HRDC"/>
    <property type="match status" value="1"/>
</dbReference>
<dbReference type="InterPro" id="IPR011545">
    <property type="entry name" value="DEAD/DEAH_box_helicase_dom"/>
</dbReference>
<keyword evidence="5" id="KW-0547">Nucleotide-binding</keyword>
<dbReference type="PROSITE" id="PS50967">
    <property type="entry name" value="HRDC"/>
    <property type="match status" value="1"/>
</dbReference>
<dbReference type="SMART" id="SM00487">
    <property type="entry name" value="DEXDc"/>
    <property type="match status" value="1"/>
</dbReference>
<dbReference type="InterPro" id="IPR044876">
    <property type="entry name" value="HRDC_dom_sf"/>
</dbReference>
<keyword evidence="8 20" id="KW-0347">Helicase</keyword>
<evidence type="ECO:0000313" key="21">
    <source>
        <dbReference type="Proteomes" id="UP001500298"/>
    </source>
</evidence>
<dbReference type="Proteomes" id="UP001500298">
    <property type="component" value="Unassembled WGS sequence"/>
</dbReference>
<evidence type="ECO:0000256" key="5">
    <source>
        <dbReference type="ARBA" id="ARBA00022741"/>
    </source>
</evidence>
<dbReference type="InterPro" id="IPR032284">
    <property type="entry name" value="RecQ_Zn-bd"/>
</dbReference>
<dbReference type="Pfam" id="PF00271">
    <property type="entry name" value="Helicase_C"/>
    <property type="match status" value="1"/>
</dbReference>
<evidence type="ECO:0000259" key="17">
    <source>
        <dbReference type="PROSITE" id="PS50967"/>
    </source>
</evidence>
<keyword evidence="21" id="KW-1185">Reference proteome</keyword>
<dbReference type="SMART" id="SM00956">
    <property type="entry name" value="RQC"/>
    <property type="match status" value="1"/>
</dbReference>
<dbReference type="EMBL" id="BAABJX010000022">
    <property type="protein sequence ID" value="GAA4830947.1"/>
    <property type="molecule type" value="Genomic_DNA"/>
</dbReference>
<reference evidence="21" key="1">
    <citation type="journal article" date="2019" name="Int. J. Syst. Evol. Microbiol.">
        <title>The Global Catalogue of Microorganisms (GCM) 10K type strain sequencing project: providing services to taxonomists for standard genome sequencing and annotation.</title>
        <authorList>
            <consortium name="The Broad Institute Genomics Platform"/>
            <consortium name="The Broad Institute Genome Sequencing Center for Infectious Disease"/>
            <person name="Wu L."/>
            <person name="Ma J."/>
        </authorList>
    </citation>
    <scope>NUCLEOTIDE SEQUENCE [LARGE SCALE GENOMIC DNA]</scope>
    <source>
        <strain evidence="21">JCM 18326</strain>
    </source>
</reference>
<dbReference type="Gene3D" id="1.10.150.80">
    <property type="entry name" value="HRDC domain"/>
    <property type="match status" value="1"/>
</dbReference>
<dbReference type="SMART" id="SM00341">
    <property type="entry name" value="HRDC"/>
    <property type="match status" value="1"/>
</dbReference>
<evidence type="ECO:0000256" key="12">
    <source>
        <dbReference type="ARBA" id="ARBA00023172"/>
    </source>
</evidence>
<evidence type="ECO:0000256" key="10">
    <source>
        <dbReference type="ARBA" id="ARBA00022840"/>
    </source>
</evidence>
<organism evidence="20 21">
    <name type="scientific">Algivirga pacifica</name>
    <dbReference type="NCBI Taxonomy" id="1162670"/>
    <lineage>
        <taxon>Bacteria</taxon>
        <taxon>Pseudomonadati</taxon>
        <taxon>Bacteroidota</taxon>
        <taxon>Cytophagia</taxon>
        <taxon>Cytophagales</taxon>
        <taxon>Flammeovirgaceae</taxon>
        <taxon>Algivirga</taxon>
    </lineage>
</organism>
<dbReference type="Gene3D" id="3.40.50.300">
    <property type="entry name" value="P-loop containing nucleotide triphosphate hydrolases"/>
    <property type="match status" value="2"/>
</dbReference>
<dbReference type="InterPro" id="IPR014001">
    <property type="entry name" value="Helicase_ATP-bd"/>
</dbReference>
<evidence type="ECO:0000256" key="8">
    <source>
        <dbReference type="ARBA" id="ARBA00022806"/>
    </source>
</evidence>
<comment type="catalytic activity">
    <reaction evidence="15">
        <text>Couples ATP hydrolysis with the unwinding of duplex DNA by translocating in the 3'-5' direction.</text>
        <dbReference type="EC" id="5.6.2.4"/>
    </reaction>
</comment>
<dbReference type="InterPro" id="IPR002121">
    <property type="entry name" value="HRDC_dom"/>
</dbReference>
<dbReference type="SUPFAM" id="SSF46785">
    <property type="entry name" value="Winged helix' DNA-binding domain"/>
    <property type="match status" value="1"/>
</dbReference>
<feature type="domain" description="Helicase C-terminal" evidence="19">
    <location>
        <begin position="219"/>
        <end position="378"/>
    </location>
</feature>
<feature type="domain" description="Helicase ATP-binding" evidence="18">
    <location>
        <begin position="30"/>
        <end position="198"/>
    </location>
</feature>
<keyword evidence="13" id="KW-0234">DNA repair</keyword>
<dbReference type="SUPFAM" id="SSF47819">
    <property type="entry name" value="HRDC-like"/>
    <property type="match status" value="1"/>
</dbReference>
<dbReference type="EC" id="5.6.2.4" evidence="16"/>
<gene>
    <name evidence="20" type="primary">recQ_2</name>
    <name evidence="20" type="ORF">GCM10023331_15320</name>
</gene>
<dbReference type="PROSITE" id="PS51192">
    <property type="entry name" value="HELICASE_ATP_BIND_1"/>
    <property type="match status" value="1"/>
</dbReference>
<dbReference type="InterPro" id="IPR029491">
    <property type="entry name" value="Helicase_HTH"/>
</dbReference>
<evidence type="ECO:0000256" key="13">
    <source>
        <dbReference type="ARBA" id="ARBA00023204"/>
    </source>
</evidence>